<comment type="similarity">
    <text evidence="3">In the C-terminal section; belongs to the protein kinase superfamily. Ser/Thr protein kinase family.</text>
</comment>
<keyword evidence="22" id="KW-1185">Reference proteome</keyword>
<evidence type="ECO:0000256" key="4">
    <source>
        <dbReference type="ARBA" id="ARBA00022527"/>
    </source>
</evidence>
<evidence type="ECO:0000256" key="17">
    <source>
        <dbReference type="SAM" id="SignalP"/>
    </source>
</evidence>
<evidence type="ECO:0000256" key="12">
    <source>
        <dbReference type="ARBA" id="ARBA00022989"/>
    </source>
</evidence>
<organism evidence="19 21">
    <name type="scientific">Punica granatum</name>
    <name type="common">Pomegranate</name>
    <dbReference type="NCBI Taxonomy" id="22663"/>
    <lineage>
        <taxon>Eukaryota</taxon>
        <taxon>Viridiplantae</taxon>
        <taxon>Streptophyta</taxon>
        <taxon>Embryophyta</taxon>
        <taxon>Tracheophyta</taxon>
        <taxon>Spermatophyta</taxon>
        <taxon>Magnoliopsida</taxon>
        <taxon>eudicotyledons</taxon>
        <taxon>Gunneridae</taxon>
        <taxon>Pentapetalae</taxon>
        <taxon>rosids</taxon>
        <taxon>malvids</taxon>
        <taxon>Myrtales</taxon>
        <taxon>Lythraceae</taxon>
        <taxon>Punica</taxon>
    </lineage>
</organism>
<dbReference type="PROSITE" id="PS50011">
    <property type="entry name" value="PROTEIN_KINASE_DOM"/>
    <property type="match status" value="1"/>
</dbReference>
<feature type="signal peptide" evidence="17">
    <location>
        <begin position="1"/>
        <end position="21"/>
    </location>
</feature>
<keyword evidence="8" id="KW-0430">Lectin</keyword>
<dbReference type="InterPro" id="IPR008271">
    <property type="entry name" value="Ser/Thr_kinase_AS"/>
</dbReference>
<feature type="chain" id="PRO_5014071838" description="Protein kinase domain-containing protein" evidence="17">
    <location>
        <begin position="22"/>
        <end position="650"/>
    </location>
</feature>
<dbReference type="GO" id="GO:0030246">
    <property type="term" value="F:carbohydrate binding"/>
    <property type="evidence" value="ECO:0007669"/>
    <property type="project" value="UniProtKB-KW"/>
</dbReference>
<dbReference type="Pfam" id="PF07714">
    <property type="entry name" value="PK_Tyr_Ser-Thr"/>
    <property type="match status" value="1"/>
</dbReference>
<reference evidence="20 22" key="3">
    <citation type="submission" date="2017-11" db="EMBL/GenBank/DDBJ databases">
        <title>De-novo sequencing of pomegranate (Punica granatum L.) genome.</title>
        <authorList>
            <person name="Akparov Z."/>
            <person name="Amiraslanov A."/>
            <person name="Hajiyeva S."/>
            <person name="Abbasov M."/>
            <person name="Kaur K."/>
            <person name="Hamwieh A."/>
            <person name="Solovyev V."/>
            <person name="Salamov A."/>
            <person name="Braich B."/>
            <person name="Kosarev P."/>
            <person name="Mahmoud A."/>
            <person name="Hajiyev E."/>
            <person name="Babayeva S."/>
            <person name="Izzatullayeva V."/>
            <person name="Mammadov A."/>
            <person name="Mammadov A."/>
            <person name="Sharifova S."/>
            <person name="Ojaghi J."/>
            <person name="Eynullazada K."/>
            <person name="Bayramov B."/>
            <person name="Abdulazimova A."/>
            <person name="Shahmuradov I."/>
        </authorList>
    </citation>
    <scope>NUCLEOTIDE SEQUENCE [LARGE SCALE GENOMIC DNA]</scope>
    <source>
        <strain evidence="20">AG2017</strain>
        <strain evidence="22">cv. AG2017</strain>
        <tissue evidence="20">Leaf</tissue>
    </source>
</reference>
<feature type="transmembrane region" description="Helical" evidence="16">
    <location>
        <begin position="270"/>
        <end position="292"/>
    </location>
</feature>
<evidence type="ECO:0000256" key="2">
    <source>
        <dbReference type="ARBA" id="ARBA00008536"/>
    </source>
</evidence>
<feature type="binding site" evidence="15">
    <location>
        <position position="360"/>
    </location>
    <ligand>
        <name>ATP</name>
        <dbReference type="ChEBI" id="CHEBI:30616"/>
    </ligand>
</feature>
<feature type="domain" description="Protein kinase" evidence="18">
    <location>
        <begin position="333"/>
        <end position="612"/>
    </location>
</feature>
<keyword evidence="7 17" id="KW-0732">Signal</keyword>
<dbReference type="CDD" id="cd06899">
    <property type="entry name" value="lectin_legume_LecRK_Arcelin_ConA"/>
    <property type="match status" value="1"/>
</dbReference>
<keyword evidence="11 15" id="KW-0067">ATP-binding</keyword>
<dbReference type="InterPro" id="IPR001220">
    <property type="entry name" value="Legume_lectin_dom"/>
</dbReference>
<evidence type="ECO:0000313" key="21">
    <source>
        <dbReference type="Proteomes" id="UP000197138"/>
    </source>
</evidence>
<evidence type="ECO:0000256" key="11">
    <source>
        <dbReference type="ARBA" id="ARBA00022840"/>
    </source>
</evidence>
<name>A0A218X3A7_PUNGR</name>
<dbReference type="PROSITE" id="PS00108">
    <property type="entry name" value="PROTEIN_KINASE_ST"/>
    <property type="match status" value="1"/>
</dbReference>
<dbReference type="CDD" id="cd14066">
    <property type="entry name" value="STKc_IRAK"/>
    <property type="match status" value="1"/>
</dbReference>
<evidence type="ECO:0000256" key="9">
    <source>
        <dbReference type="ARBA" id="ARBA00022741"/>
    </source>
</evidence>
<dbReference type="GO" id="GO:0004674">
    <property type="term" value="F:protein serine/threonine kinase activity"/>
    <property type="evidence" value="ECO:0007669"/>
    <property type="project" value="UniProtKB-KW"/>
</dbReference>
<dbReference type="InterPro" id="IPR017441">
    <property type="entry name" value="Protein_kinase_ATP_BS"/>
</dbReference>
<evidence type="ECO:0000259" key="18">
    <source>
        <dbReference type="PROSITE" id="PS50011"/>
    </source>
</evidence>
<dbReference type="SUPFAM" id="SSF49899">
    <property type="entry name" value="Concanavalin A-like lectins/glucanases"/>
    <property type="match status" value="1"/>
</dbReference>
<evidence type="ECO:0000256" key="16">
    <source>
        <dbReference type="SAM" id="Phobius"/>
    </source>
</evidence>
<dbReference type="Pfam" id="PF00139">
    <property type="entry name" value="Lectin_legB"/>
    <property type="match status" value="1"/>
</dbReference>
<keyword evidence="6 16" id="KW-0812">Transmembrane</keyword>
<dbReference type="InterPro" id="IPR001245">
    <property type="entry name" value="Ser-Thr/Tyr_kinase_cat_dom"/>
</dbReference>
<dbReference type="PROSITE" id="PS00107">
    <property type="entry name" value="PROTEIN_KINASE_ATP"/>
    <property type="match status" value="1"/>
</dbReference>
<evidence type="ECO:0000256" key="8">
    <source>
        <dbReference type="ARBA" id="ARBA00022734"/>
    </source>
</evidence>
<accession>A0A218X3A7</accession>
<comment type="caution">
    <text evidence="19">The sequence shown here is derived from an EMBL/GenBank/DDBJ whole genome shotgun (WGS) entry which is preliminary data.</text>
</comment>
<evidence type="ECO:0000256" key="14">
    <source>
        <dbReference type="ARBA" id="ARBA00023170"/>
    </source>
</evidence>
<proteinExistence type="inferred from homology"/>
<evidence type="ECO:0000256" key="3">
    <source>
        <dbReference type="ARBA" id="ARBA00010217"/>
    </source>
</evidence>
<dbReference type="SMART" id="SM00220">
    <property type="entry name" value="S_TKc"/>
    <property type="match status" value="1"/>
</dbReference>
<comment type="subcellular location">
    <subcellularLocation>
        <location evidence="1">Membrane</location>
        <topology evidence="1">Single-pass type I membrane protein</topology>
    </subcellularLocation>
</comment>
<dbReference type="STRING" id="22663.A0A218X3A7"/>
<keyword evidence="13 16" id="KW-0472">Membrane</keyword>
<dbReference type="Gene3D" id="2.60.120.200">
    <property type="match status" value="1"/>
</dbReference>
<dbReference type="InterPro" id="IPR050528">
    <property type="entry name" value="L-type_Lectin-RKs"/>
</dbReference>
<dbReference type="InterPro" id="IPR011009">
    <property type="entry name" value="Kinase-like_dom_sf"/>
</dbReference>
<keyword evidence="10" id="KW-0418">Kinase</keyword>
<evidence type="ECO:0000256" key="5">
    <source>
        <dbReference type="ARBA" id="ARBA00022679"/>
    </source>
</evidence>
<keyword evidence="12 16" id="KW-1133">Transmembrane helix</keyword>
<gene>
    <name evidence="19" type="ORF">CDL15_Pgr003142</name>
    <name evidence="20" type="ORF">CRG98_036689</name>
</gene>
<dbReference type="Proteomes" id="UP000197138">
    <property type="component" value="Unassembled WGS sequence"/>
</dbReference>
<dbReference type="Gene3D" id="3.30.200.20">
    <property type="entry name" value="Phosphorylase Kinase, domain 1"/>
    <property type="match status" value="1"/>
</dbReference>
<dbReference type="OrthoDB" id="1913956at2759"/>
<evidence type="ECO:0000313" key="22">
    <source>
        <dbReference type="Proteomes" id="UP000233551"/>
    </source>
</evidence>
<dbReference type="EMBL" id="PGOL01003125">
    <property type="protein sequence ID" value="PKI42891.1"/>
    <property type="molecule type" value="Genomic_DNA"/>
</dbReference>
<evidence type="ECO:0000313" key="19">
    <source>
        <dbReference type="EMBL" id="OWM78971.1"/>
    </source>
</evidence>
<evidence type="ECO:0000256" key="15">
    <source>
        <dbReference type="PROSITE-ProRule" id="PRU10141"/>
    </source>
</evidence>
<dbReference type="PANTHER" id="PTHR27007">
    <property type="match status" value="1"/>
</dbReference>
<dbReference type="AlphaFoldDB" id="A0A218X3A7"/>
<dbReference type="GO" id="GO:0016020">
    <property type="term" value="C:membrane"/>
    <property type="evidence" value="ECO:0007669"/>
    <property type="project" value="UniProtKB-SubCell"/>
</dbReference>
<dbReference type="InterPro" id="IPR000719">
    <property type="entry name" value="Prot_kinase_dom"/>
</dbReference>
<reference evidence="21" key="1">
    <citation type="journal article" date="2017" name="Plant J.">
        <title>The pomegranate (Punica granatum L.) genome and the genomics of punicalagin biosynthesis.</title>
        <authorList>
            <person name="Qin G."/>
            <person name="Xu C."/>
            <person name="Ming R."/>
            <person name="Tang H."/>
            <person name="Guyot R."/>
            <person name="Kramer E.M."/>
            <person name="Hu Y."/>
            <person name="Yi X."/>
            <person name="Qi Y."/>
            <person name="Xu X."/>
            <person name="Gao Z."/>
            <person name="Pan H."/>
            <person name="Jian J."/>
            <person name="Tian Y."/>
            <person name="Yue Z."/>
            <person name="Xu Y."/>
        </authorList>
    </citation>
    <scope>NUCLEOTIDE SEQUENCE [LARGE SCALE GENOMIC DNA]</scope>
    <source>
        <strain evidence="21">cv. Dabenzi</strain>
    </source>
</reference>
<dbReference type="FunFam" id="3.30.200.20:FF:000039">
    <property type="entry name" value="receptor-like protein kinase FERONIA"/>
    <property type="match status" value="1"/>
</dbReference>
<dbReference type="Proteomes" id="UP000233551">
    <property type="component" value="Unassembled WGS sequence"/>
</dbReference>
<sequence>MNFTLLLAILLIICLLMPHSGYLKFNYSTFYTEDEDNFIRRNSYIVLNAIQVTPDVKGAQISNRSGRIYYEKPLKLWGRRKGGSRAVASFDTTFVLNISPQTDPGGDGLAFILAGDTTLPTNSSGKWLGIVNSSTNGSPQNQIVAIEFDTLKSHDEDIDSNHVGLDVNSIYSVKQVALDSYGVSLSAATDITATIRYDGANISVFVHLSNDTGESTKSPILTMLIDLSSYLPKNVFVGFSASTSNATELNCVKSWAFEGSDIVEHQNLKWLWIVISVMVVIVIVGVVAFLCWKRSTYRDPRNQYPRIEAQIEDSTMVLNKFRLRQLKKATGNFDPKNKLGEGGFGIVYKGHLLDRDVAVKRISKNSRQGIQEFLAEVTTIRSLNQRNLVKLIGWCYERSELLLVYEYMSNGSLDKFIYRDDKLIAEEMNLNWGTRYNIIRGIARALDYLHNGCERRVLHRDIKASNIMLDSDFNARLGDFGLARMIQQTEQTHHSTKEIAGTPGYMAPESFLIGRATVETDVYAFGVLMLVIISGRMPGDQKEESNIVHWIWELHRQGRIISAVDSTLDGNVEEMQCVLKLGLACCHPNPHNRPSMRVVLQVLAGEAPDPLVPLERPAFVWPAMPPSFKGDVDISLTNGQLTPITELVGR</sequence>
<dbReference type="FunFam" id="2.60.120.200:FF:000198">
    <property type="entry name" value="Probable L-type lectin-domain containing receptor kinase S.5"/>
    <property type="match status" value="1"/>
</dbReference>
<reference evidence="19" key="2">
    <citation type="submission" date="2017-06" db="EMBL/GenBank/DDBJ databases">
        <title>The pomegranate genome and the genomics of punicalagin biosynthesis.</title>
        <authorList>
            <person name="Xu C."/>
        </authorList>
    </citation>
    <scope>NUCLEOTIDE SEQUENCE [LARGE SCALE GENOMIC DNA]</scope>
    <source>
        <tissue evidence="19">Fresh leaf</tissue>
    </source>
</reference>
<evidence type="ECO:0000256" key="1">
    <source>
        <dbReference type="ARBA" id="ARBA00004479"/>
    </source>
</evidence>
<dbReference type="EMBL" id="MTKT01002492">
    <property type="protein sequence ID" value="OWM78971.1"/>
    <property type="molecule type" value="Genomic_DNA"/>
</dbReference>
<dbReference type="InterPro" id="IPR013320">
    <property type="entry name" value="ConA-like_dom_sf"/>
</dbReference>
<evidence type="ECO:0000313" key="20">
    <source>
        <dbReference type="EMBL" id="PKI42891.1"/>
    </source>
</evidence>
<dbReference type="FunFam" id="1.10.510.10:FF:000626">
    <property type="entry name" value="probable L-type lectin-domain containing receptor kinase S.5"/>
    <property type="match status" value="1"/>
</dbReference>
<keyword evidence="5" id="KW-0808">Transferase</keyword>
<keyword evidence="9 15" id="KW-0547">Nucleotide-binding</keyword>
<dbReference type="SUPFAM" id="SSF56112">
    <property type="entry name" value="Protein kinase-like (PK-like)"/>
    <property type="match status" value="1"/>
</dbReference>
<keyword evidence="4" id="KW-0723">Serine/threonine-protein kinase</keyword>
<dbReference type="GeneID" id="116196042"/>
<dbReference type="Gene3D" id="1.10.510.10">
    <property type="entry name" value="Transferase(Phosphotransferase) domain 1"/>
    <property type="match status" value="1"/>
</dbReference>
<protein>
    <recommendedName>
        <fullName evidence="18">Protein kinase domain-containing protein</fullName>
    </recommendedName>
</protein>
<evidence type="ECO:0000256" key="6">
    <source>
        <dbReference type="ARBA" id="ARBA00022692"/>
    </source>
</evidence>
<evidence type="ECO:0000256" key="10">
    <source>
        <dbReference type="ARBA" id="ARBA00022777"/>
    </source>
</evidence>
<keyword evidence="14" id="KW-0675">Receptor</keyword>
<evidence type="ECO:0000256" key="13">
    <source>
        <dbReference type="ARBA" id="ARBA00023136"/>
    </source>
</evidence>
<evidence type="ECO:0000256" key="7">
    <source>
        <dbReference type="ARBA" id="ARBA00022729"/>
    </source>
</evidence>
<comment type="similarity">
    <text evidence="2">In the N-terminal section; belongs to the leguminous lectin family.</text>
</comment>
<dbReference type="GO" id="GO:0005524">
    <property type="term" value="F:ATP binding"/>
    <property type="evidence" value="ECO:0007669"/>
    <property type="project" value="UniProtKB-UniRule"/>
</dbReference>